<keyword evidence="3" id="KW-1185">Reference proteome</keyword>
<keyword evidence="1" id="KW-0472">Membrane</keyword>
<reference evidence="2 3" key="1">
    <citation type="submission" date="2020-06" db="EMBL/GenBank/DDBJ databases">
        <title>Transcriptomic and genomic resources for Thalictrum thalictroides and T. hernandezii: Facilitating candidate gene discovery in an emerging model plant lineage.</title>
        <authorList>
            <person name="Arias T."/>
            <person name="Riano-Pachon D.M."/>
            <person name="Di Stilio V.S."/>
        </authorList>
    </citation>
    <scope>NUCLEOTIDE SEQUENCE [LARGE SCALE GENOMIC DNA]</scope>
    <source>
        <strain evidence="3">cv. WT478/WT964</strain>
        <tissue evidence="2">Leaves</tissue>
    </source>
</reference>
<feature type="non-terminal residue" evidence="2">
    <location>
        <position position="1"/>
    </location>
</feature>
<evidence type="ECO:0000256" key="1">
    <source>
        <dbReference type="SAM" id="Phobius"/>
    </source>
</evidence>
<dbReference type="Proteomes" id="UP000554482">
    <property type="component" value="Unassembled WGS sequence"/>
</dbReference>
<evidence type="ECO:0000313" key="2">
    <source>
        <dbReference type="EMBL" id="KAF5187354.1"/>
    </source>
</evidence>
<organism evidence="2 3">
    <name type="scientific">Thalictrum thalictroides</name>
    <name type="common">Rue-anemone</name>
    <name type="synonym">Anemone thalictroides</name>
    <dbReference type="NCBI Taxonomy" id="46969"/>
    <lineage>
        <taxon>Eukaryota</taxon>
        <taxon>Viridiplantae</taxon>
        <taxon>Streptophyta</taxon>
        <taxon>Embryophyta</taxon>
        <taxon>Tracheophyta</taxon>
        <taxon>Spermatophyta</taxon>
        <taxon>Magnoliopsida</taxon>
        <taxon>Ranunculales</taxon>
        <taxon>Ranunculaceae</taxon>
        <taxon>Thalictroideae</taxon>
        <taxon>Thalictrum</taxon>
    </lineage>
</organism>
<sequence length="135" mass="15533">REVATAEVVSFPFSFLAKIFVATILGVAILWPFFLHDLRASVHTSPFSKRWVVGWILHLPLECPKVLQEVQIKGFQTYSTPIMKDLPVEVSIGMELEQRCEPLANINNRRRPAQCAMKKFLDLDKKEMLAHLLMR</sequence>
<comment type="caution">
    <text evidence="2">The sequence shown here is derived from an EMBL/GenBank/DDBJ whole genome shotgun (WGS) entry which is preliminary data.</text>
</comment>
<feature type="transmembrane region" description="Helical" evidence="1">
    <location>
        <begin position="15"/>
        <end position="35"/>
    </location>
</feature>
<dbReference type="EMBL" id="JABWDY010028111">
    <property type="protein sequence ID" value="KAF5187354.1"/>
    <property type="molecule type" value="Genomic_DNA"/>
</dbReference>
<accession>A0A7J6VQJ1</accession>
<proteinExistence type="predicted"/>
<name>A0A7J6VQJ1_THATH</name>
<keyword evidence="1" id="KW-1133">Transmembrane helix</keyword>
<protein>
    <submittedName>
        <fullName evidence="2">Uncharacterized protein</fullName>
    </submittedName>
</protein>
<evidence type="ECO:0000313" key="3">
    <source>
        <dbReference type="Proteomes" id="UP000554482"/>
    </source>
</evidence>
<gene>
    <name evidence="2" type="ORF">FRX31_023059</name>
</gene>
<dbReference type="AlphaFoldDB" id="A0A7J6VQJ1"/>
<keyword evidence="1" id="KW-0812">Transmembrane</keyword>